<reference evidence="2 3" key="1">
    <citation type="submission" date="2016-10" db="EMBL/GenBank/DDBJ databases">
        <authorList>
            <person name="de Groot N.N."/>
        </authorList>
    </citation>
    <scope>NUCLEOTIDE SEQUENCE [LARGE SCALE GENOMIC DNA]</scope>
    <source>
        <strain evidence="2 3">AA1</strain>
    </source>
</reference>
<evidence type="ECO:0000313" key="3">
    <source>
        <dbReference type="Proteomes" id="UP000198870"/>
    </source>
</evidence>
<dbReference type="EMBL" id="FMUX01000004">
    <property type="protein sequence ID" value="SCY13368.1"/>
    <property type="molecule type" value="Genomic_DNA"/>
</dbReference>
<name>A0A1G5DFX2_9BACT</name>
<evidence type="ECO:0000256" key="1">
    <source>
        <dbReference type="SAM" id="SignalP"/>
    </source>
</evidence>
<gene>
    <name evidence="2" type="ORF">SAMN05216233_104157</name>
</gene>
<protein>
    <submittedName>
        <fullName evidence="2">Uncharacterized protein</fullName>
    </submittedName>
</protein>
<sequence>MKTPRPTTLALIAFGLLLTAGSAFAEPLALSEGDMDTISGQSGIEDGHALLEIAERNTEVKREILRRNNTTEYPVESSHERLTQFANIQNGKLSGQTIHQLLDEGTPGRLPQFFIDAAQLVVGP</sequence>
<accession>A0A1G5DFX2</accession>
<dbReference type="AlphaFoldDB" id="A0A1G5DFX2"/>
<keyword evidence="3" id="KW-1185">Reference proteome</keyword>
<organism evidence="2 3">
    <name type="scientific">Desulfoluna spongiiphila</name>
    <dbReference type="NCBI Taxonomy" id="419481"/>
    <lineage>
        <taxon>Bacteria</taxon>
        <taxon>Pseudomonadati</taxon>
        <taxon>Thermodesulfobacteriota</taxon>
        <taxon>Desulfobacteria</taxon>
        <taxon>Desulfobacterales</taxon>
        <taxon>Desulfolunaceae</taxon>
        <taxon>Desulfoluna</taxon>
    </lineage>
</organism>
<keyword evidence="1" id="KW-0732">Signal</keyword>
<feature type="signal peptide" evidence="1">
    <location>
        <begin position="1"/>
        <end position="25"/>
    </location>
</feature>
<feature type="chain" id="PRO_5011648747" evidence="1">
    <location>
        <begin position="26"/>
        <end position="124"/>
    </location>
</feature>
<evidence type="ECO:0000313" key="2">
    <source>
        <dbReference type="EMBL" id="SCY13368.1"/>
    </source>
</evidence>
<dbReference type="Proteomes" id="UP000198870">
    <property type="component" value="Unassembled WGS sequence"/>
</dbReference>
<dbReference type="RefSeq" id="WP_092209913.1">
    <property type="nucleotide sequence ID" value="NZ_FMUX01000004.1"/>
</dbReference>
<proteinExistence type="predicted"/>